<sequence length="69" mass="7633">MLAKYLGPRYAQLLRNWLLWFRATLSPCVPESVKLSGANLCKKKGVILSFSPPPSGNATQCPVKPIKTF</sequence>
<comment type="caution">
    <text evidence="1">The sequence shown here is derived from an EMBL/GenBank/DDBJ whole genome shotgun (WGS) entry which is preliminary data.</text>
</comment>
<organism evidence="1 2">
    <name type="scientific">Phrynosoma platyrhinos</name>
    <name type="common">Desert horned lizard</name>
    <dbReference type="NCBI Taxonomy" id="52577"/>
    <lineage>
        <taxon>Eukaryota</taxon>
        <taxon>Metazoa</taxon>
        <taxon>Chordata</taxon>
        <taxon>Craniata</taxon>
        <taxon>Vertebrata</taxon>
        <taxon>Euteleostomi</taxon>
        <taxon>Lepidosauria</taxon>
        <taxon>Squamata</taxon>
        <taxon>Bifurcata</taxon>
        <taxon>Unidentata</taxon>
        <taxon>Episquamata</taxon>
        <taxon>Toxicofera</taxon>
        <taxon>Iguania</taxon>
        <taxon>Phrynosomatidae</taxon>
        <taxon>Phrynosomatinae</taxon>
        <taxon>Phrynosoma</taxon>
    </lineage>
</organism>
<protein>
    <submittedName>
        <fullName evidence="1">Uncharacterized protein</fullName>
    </submittedName>
</protein>
<reference evidence="1 2" key="1">
    <citation type="journal article" date="2022" name="Gigascience">
        <title>A chromosome-level genome assembly and annotation of the desert horned lizard, Phrynosoma platyrhinos, provides insight into chromosomal rearrangements among reptiles.</title>
        <authorList>
            <person name="Koochekian N."/>
            <person name="Ascanio A."/>
            <person name="Farleigh K."/>
            <person name="Card D.C."/>
            <person name="Schield D.R."/>
            <person name="Castoe T.A."/>
            <person name="Jezkova T."/>
        </authorList>
    </citation>
    <scope>NUCLEOTIDE SEQUENCE [LARGE SCALE GENOMIC DNA]</scope>
    <source>
        <strain evidence="1">NK-2021</strain>
    </source>
</reference>
<proteinExistence type="predicted"/>
<accession>A0ABQ7T8T2</accession>
<evidence type="ECO:0000313" key="1">
    <source>
        <dbReference type="EMBL" id="KAH0625924.1"/>
    </source>
</evidence>
<dbReference type="EMBL" id="JAIPUX010000953">
    <property type="protein sequence ID" value="KAH0625924.1"/>
    <property type="molecule type" value="Genomic_DNA"/>
</dbReference>
<evidence type="ECO:0000313" key="2">
    <source>
        <dbReference type="Proteomes" id="UP000826234"/>
    </source>
</evidence>
<dbReference type="Proteomes" id="UP000826234">
    <property type="component" value="Unassembled WGS sequence"/>
</dbReference>
<keyword evidence="2" id="KW-1185">Reference proteome</keyword>
<gene>
    <name evidence="1" type="ORF">JD844_034296</name>
</gene>
<name>A0ABQ7T8T2_PHRPL</name>